<dbReference type="PANTHER" id="PTHR31136">
    <property type="entry name" value="DUF1338 DOMAIN-CONTAINING PROTEIN"/>
    <property type="match status" value="1"/>
</dbReference>
<dbReference type="InterPro" id="IPR009770">
    <property type="entry name" value="HGLS"/>
</dbReference>
<dbReference type="GO" id="GO:0051213">
    <property type="term" value="F:dioxygenase activity"/>
    <property type="evidence" value="ECO:0007669"/>
    <property type="project" value="UniProtKB-KW"/>
</dbReference>
<dbReference type="AlphaFoldDB" id="A0A150GZF7"/>
<dbReference type="EMBL" id="LSYV01000005">
    <property type="protein sequence ID" value="KXZ54720.1"/>
    <property type="molecule type" value="Genomic_DNA"/>
</dbReference>
<accession>A0A150GZF7</accession>
<dbReference type="SMART" id="SM01150">
    <property type="entry name" value="DUF1338"/>
    <property type="match status" value="1"/>
</dbReference>
<keyword evidence="9" id="KW-1185">Reference proteome</keyword>
<dbReference type="CDD" id="cd16350">
    <property type="entry name" value="VOC_like"/>
    <property type="match status" value="1"/>
</dbReference>
<evidence type="ECO:0000256" key="6">
    <source>
        <dbReference type="ARBA" id="ARBA00035023"/>
    </source>
</evidence>
<organism evidence="8 9">
    <name type="scientific">Gonium pectorale</name>
    <name type="common">Green alga</name>
    <dbReference type="NCBI Taxonomy" id="33097"/>
    <lineage>
        <taxon>Eukaryota</taxon>
        <taxon>Viridiplantae</taxon>
        <taxon>Chlorophyta</taxon>
        <taxon>core chlorophytes</taxon>
        <taxon>Chlorophyceae</taxon>
        <taxon>CS clade</taxon>
        <taxon>Chlamydomonadales</taxon>
        <taxon>Volvocaceae</taxon>
        <taxon>Gonium</taxon>
    </lineage>
</organism>
<comment type="cofactor">
    <cofactor evidence="1">
        <name>Fe(2+)</name>
        <dbReference type="ChEBI" id="CHEBI:29033"/>
    </cofactor>
</comment>
<dbReference type="OrthoDB" id="1908993at2759"/>
<keyword evidence="3" id="KW-0560">Oxidoreductase</keyword>
<dbReference type="Gene3D" id="3.10.180.50">
    <property type="match status" value="1"/>
</dbReference>
<reference evidence="9" key="1">
    <citation type="journal article" date="2016" name="Nat. Commun.">
        <title>The Gonium pectorale genome demonstrates co-option of cell cycle regulation during the evolution of multicellularity.</title>
        <authorList>
            <person name="Hanschen E.R."/>
            <person name="Marriage T.N."/>
            <person name="Ferris P.J."/>
            <person name="Hamaji T."/>
            <person name="Toyoda A."/>
            <person name="Fujiyama A."/>
            <person name="Neme R."/>
            <person name="Noguchi H."/>
            <person name="Minakuchi Y."/>
            <person name="Suzuki M."/>
            <person name="Kawai-Toyooka H."/>
            <person name="Smith D.R."/>
            <person name="Sparks H."/>
            <person name="Anderson J."/>
            <person name="Bakaric R."/>
            <person name="Luria V."/>
            <person name="Karger A."/>
            <person name="Kirschner M.W."/>
            <person name="Durand P.M."/>
            <person name="Michod R.E."/>
            <person name="Nozaki H."/>
            <person name="Olson B.J."/>
        </authorList>
    </citation>
    <scope>NUCLEOTIDE SEQUENCE [LARGE SCALE GENOMIC DNA]</scope>
    <source>
        <strain evidence="9">NIES-2863</strain>
    </source>
</reference>
<dbReference type="Proteomes" id="UP000075714">
    <property type="component" value="Unassembled WGS sequence"/>
</dbReference>
<evidence type="ECO:0000256" key="5">
    <source>
        <dbReference type="ARBA" id="ARBA00035013"/>
    </source>
</evidence>
<sequence>MPSELTIRIPDTCRVPAATLPFLHQVLDLYAVRTPKLRTSVDAVLRPGWPHAAELGHDHFAFRTFGVPGLGISSLERVLAPLGYSRVADDPPLAFPGKKLLAAWFTPAGADARVRATLPRVFVSEIQVEQLSGAAQEVIRGATAWAAEAAPEAVTVQVLTALLTGALPWRPPTLGQYEQLLAESEYAAWVLAHGYNLNHTAVALHRLPPTGRGADIHDFARRLQGAGLDMNPEGGIVKVSPDGLLLQCAVLADTLPYNFACGRSRQVAAAYVEFVQRLRLPQFASLRDDEVREEHLREGFEVGNADRLYASTTLAAAH</sequence>
<dbReference type="Pfam" id="PF07063">
    <property type="entry name" value="HGLS"/>
    <property type="match status" value="1"/>
</dbReference>
<name>A0A150GZF7_GONPE</name>
<dbReference type="EC" id="1.13.11.93" evidence="6"/>
<keyword evidence="2" id="KW-0223">Dioxygenase</keyword>
<evidence type="ECO:0000256" key="7">
    <source>
        <dbReference type="ARBA" id="ARBA00035045"/>
    </source>
</evidence>
<proteinExistence type="inferred from homology"/>
<evidence type="ECO:0000256" key="2">
    <source>
        <dbReference type="ARBA" id="ARBA00022964"/>
    </source>
</evidence>
<evidence type="ECO:0000313" key="9">
    <source>
        <dbReference type="Proteomes" id="UP000075714"/>
    </source>
</evidence>
<comment type="caution">
    <text evidence="8">The sequence shown here is derived from an EMBL/GenBank/DDBJ whole genome shotgun (WGS) entry which is preliminary data.</text>
</comment>
<evidence type="ECO:0000313" key="8">
    <source>
        <dbReference type="EMBL" id="KXZ54720.1"/>
    </source>
</evidence>
<evidence type="ECO:0000256" key="4">
    <source>
        <dbReference type="ARBA" id="ARBA00023004"/>
    </source>
</evidence>
<comment type="similarity">
    <text evidence="5">Belongs to the 2-oxoadipate dioxygenase/decarboxylase family.</text>
</comment>
<evidence type="ECO:0000256" key="3">
    <source>
        <dbReference type="ARBA" id="ARBA00023002"/>
    </source>
</evidence>
<protein>
    <recommendedName>
        <fullName evidence="6">2-oxoadipate dioxygenase/decarboxylase</fullName>
        <ecNumber evidence="6">1.13.11.93</ecNumber>
    </recommendedName>
    <alternativeName>
        <fullName evidence="7">2-hydroxyglutarate synthase</fullName>
    </alternativeName>
</protein>
<keyword evidence="4" id="KW-0408">Iron</keyword>
<gene>
    <name evidence="8" type="ORF">GPECTOR_4g788</name>
</gene>
<evidence type="ECO:0000256" key="1">
    <source>
        <dbReference type="ARBA" id="ARBA00001954"/>
    </source>
</evidence>
<dbReference type="PANTHER" id="PTHR31136:SF5">
    <property type="entry name" value="2-OXOADIPATE DIOXYGENASE_DECARBOXYLASE, CHLOROPLASTIC"/>
    <property type="match status" value="1"/>
</dbReference>